<name>A0ABU1SX42_9HYPH</name>
<keyword evidence="5" id="KW-1185">Reference proteome</keyword>
<evidence type="ECO:0000259" key="3">
    <source>
        <dbReference type="Pfam" id="PF01979"/>
    </source>
</evidence>
<dbReference type="Gene3D" id="3.20.20.140">
    <property type="entry name" value="Metal-dependent hydrolases"/>
    <property type="match status" value="1"/>
</dbReference>
<comment type="similarity">
    <text evidence="1">Belongs to the metallo-dependent hydrolases superfamily. ATZ/TRZ family.</text>
</comment>
<dbReference type="Proteomes" id="UP001250791">
    <property type="component" value="Unassembled WGS sequence"/>
</dbReference>
<comment type="caution">
    <text evidence="4">The sequence shown here is derived from an EMBL/GenBank/DDBJ whole genome shotgun (WGS) entry which is preliminary data.</text>
</comment>
<dbReference type="RefSeq" id="WP_310234868.1">
    <property type="nucleotide sequence ID" value="NZ_JAVDUP010000008.1"/>
</dbReference>
<dbReference type="GO" id="GO:0090614">
    <property type="term" value="F:5'-methylthioadenosine deaminase activity"/>
    <property type="evidence" value="ECO:0007669"/>
    <property type="project" value="UniProtKB-EC"/>
</dbReference>
<dbReference type="EMBL" id="JAVDUP010000008">
    <property type="protein sequence ID" value="MDR6903559.1"/>
    <property type="molecule type" value="Genomic_DNA"/>
</dbReference>
<dbReference type="SUPFAM" id="SSF51556">
    <property type="entry name" value="Metallo-dependent hydrolases"/>
    <property type="match status" value="1"/>
</dbReference>
<dbReference type="PANTHER" id="PTHR43794:SF11">
    <property type="entry name" value="AMIDOHYDROLASE-RELATED DOMAIN-CONTAINING PROTEIN"/>
    <property type="match status" value="1"/>
</dbReference>
<organism evidence="4 5">
    <name type="scientific">Rhizobium miluonense</name>
    <dbReference type="NCBI Taxonomy" id="411945"/>
    <lineage>
        <taxon>Bacteria</taxon>
        <taxon>Pseudomonadati</taxon>
        <taxon>Pseudomonadota</taxon>
        <taxon>Alphaproteobacteria</taxon>
        <taxon>Hyphomicrobiales</taxon>
        <taxon>Rhizobiaceae</taxon>
        <taxon>Rhizobium/Agrobacterium group</taxon>
        <taxon>Rhizobium</taxon>
    </lineage>
</organism>
<dbReference type="SUPFAM" id="SSF51338">
    <property type="entry name" value="Composite domain of metallo-dependent hydrolases"/>
    <property type="match status" value="1"/>
</dbReference>
<dbReference type="EC" id="3.5.4.28" evidence="4"/>
<reference evidence="4 5" key="1">
    <citation type="submission" date="2023-07" db="EMBL/GenBank/DDBJ databases">
        <title>Sorghum-associated microbial communities from plants grown in Nebraska, USA.</title>
        <authorList>
            <person name="Schachtman D."/>
        </authorList>
    </citation>
    <scope>NUCLEOTIDE SEQUENCE [LARGE SCALE GENOMIC DNA]</scope>
    <source>
        <strain evidence="4 5">3199</strain>
    </source>
</reference>
<feature type="domain" description="Amidohydrolase-related" evidence="3">
    <location>
        <begin position="60"/>
        <end position="400"/>
    </location>
</feature>
<evidence type="ECO:0000256" key="2">
    <source>
        <dbReference type="ARBA" id="ARBA00022801"/>
    </source>
</evidence>
<dbReference type="EC" id="3.5.4.31" evidence="4"/>
<dbReference type="GO" id="GO:0050270">
    <property type="term" value="F:S-adenosylhomocysteine deaminase activity"/>
    <property type="evidence" value="ECO:0007669"/>
    <property type="project" value="UniProtKB-EC"/>
</dbReference>
<dbReference type="PANTHER" id="PTHR43794">
    <property type="entry name" value="AMINOHYDROLASE SSNA-RELATED"/>
    <property type="match status" value="1"/>
</dbReference>
<dbReference type="InterPro" id="IPR006680">
    <property type="entry name" value="Amidohydro-rel"/>
</dbReference>
<protein>
    <submittedName>
        <fullName evidence="4">5-methylthioadenosine/S-adenosylhomocysteine deaminase</fullName>
        <ecNumber evidence="4">3.5.4.28</ecNumber>
        <ecNumber evidence="4">3.5.4.31</ecNumber>
    </submittedName>
</protein>
<proteinExistence type="inferred from homology"/>
<dbReference type="InterPro" id="IPR050287">
    <property type="entry name" value="MTA/SAH_deaminase"/>
</dbReference>
<dbReference type="Gene3D" id="2.30.40.10">
    <property type="entry name" value="Urease, subunit C, domain 1"/>
    <property type="match status" value="1"/>
</dbReference>
<dbReference type="InterPro" id="IPR032466">
    <property type="entry name" value="Metal_Hydrolase"/>
</dbReference>
<gene>
    <name evidence="4" type="ORF">J2W52_005192</name>
</gene>
<evidence type="ECO:0000313" key="4">
    <source>
        <dbReference type="EMBL" id="MDR6903559.1"/>
    </source>
</evidence>
<accession>A0ABU1SX42</accession>
<evidence type="ECO:0000256" key="1">
    <source>
        <dbReference type="ARBA" id="ARBA00006745"/>
    </source>
</evidence>
<evidence type="ECO:0000313" key="5">
    <source>
        <dbReference type="Proteomes" id="UP001250791"/>
    </source>
</evidence>
<dbReference type="InterPro" id="IPR011059">
    <property type="entry name" value="Metal-dep_hydrolase_composite"/>
</dbReference>
<dbReference type="Pfam" id="PF01979">
    <property type="entry name" value="Amidohydro_1"/>
    <property type="match status" value="1"/>
</dbReference>
<keyword evidence="2 4" id="KW-0378">Hydrolase</keyword>
<sequence length="431" mass="47347">MHHHDQWTHFVIQSTEYFDLDRACFRLADIEIEGDVIVGIHPPGSASARHVVDGRKLLCTPGLVNAHLHPSKELYRGLYPPGSASEMLDVVHRNNRSESEADQASASMFALSQSILQGVTSVGIFTSRAKVDARQAQKSGLRAAVFFSQNDLWAGGGEIPETHKLDGILKQFDDVFDVFDDARISINPATASEFSSSDELLKVLHHIAMKTGRRFSLHIQEGAERVGAFIKTHGESGIARLSRVGVLDRFTTVVHASALTESDVRLLQAHPVGIVHCPISNAFTSAGKMPLRALVREHDVGIGTDSAMINPINRIAFEAAFAMHHHDASEDAARDIIEMLTIKGARSINIQNSGKIEPGMQADFCLFEGSPYKSPDHSIHFLELFLFGRPKSVFVAGKKVVNDYRLATGTEYDISRSYNESRDRIVSSVTA</sequence>